<dbReference type="PANTHER" id="PTHR30074:SF6">
    <property type="entry name" value="FORMATE DEHYDROGENASE GAMMA SUBUNIT"/>
    <property type="match status" value="1"/>
</dbReference>
<feature type="transmembrane region" description="Helical" evidence="13">
    <location>
        <begin position="254"/>
        <end position="276"/>
    </location>
</feature>
<dbReference type="Proteomes" id="UP000675940">
    <property type="component" value="Unassembled WGS sequence"/>
</dbReference>
<evidence type="ECO:0000256" key="13">
    <source>
        <dbReference type="SAM" id="Phobius"/>
    </source>
</evidence>
<comment type="similarity">
    <text evidence="3">Belongs to the formate dehydrogenase gamma subunit family.</text>
</comment>
<dbReference type="GO" id="GO:0015944">
    <property type="term" value="P:formate oxidation"/>
    <property type="evidence" value="ECO:0007669"/>
    <property type="project" value="TreeGrafter"/>
</dbReference>
<dbReference type="GO" id="GO:0008863">
    <property type="term" value="F:formate dehydrogenase (NAD+) activity"/>
    <property type="evidence" value="ECO:0007669"/>
    <property type="project" value="InterPro"/>
</dbReference>
<evidence type="ECO:0000256" key="11">
    <source>
        <dbReference type="ARBA" id="ARBA00023004"/>
    </source>
</evidence>
<evidence type="ECO:0000256" key="2">
    <source>
        <dbReference type="ARBA" id="ARBA00004651"/>
    </source>
</evidence>
<dbReference type="InterPro" id="IPR051817">
    <property type="entry name" value="FDH_cytochrome_b556_subunit"/>
</dbReference>
<dbReference type="InterPro" id="IPR006471">
    <property type="entry name" value="Formate_DH_gsu"/>
</dbReference>
<dbReference type="SUPFAM" id="SSF81342">
    <property type="entry name" value="Transmembrane di-heme cytochromes"/>
    <property type="match status" value="1"/>
</dbReference>
<dbReference type="GO" id="GO:0046872">
    <property type="term" value="F:metal ion binding"/>
    <property type="evidence" value="ECO:0007669"/>
    <property type="project" value="UniProtKB-KW"/>
</dbReference>
<evidence type="ECO:0000256" key="8">
    <source>
        <dbReference type="ARBA" id="ARBA00022723"/>
    </source>
</evidence>
<feature type="transmembrane region" description="Helical" evidence="13">
    <location>
        <begin position="170"/>
        <end position="192"/>
    </location>
</feature>
<comment type="subcellular location">
    <subcellularLocation>
        <location evidence="2">Cell membrane</location>
        <topology evidence="2">Multi-pass membrane protein</topology>
    </subcellularLocation>
</comment>
<sequence>MSIYQPGPVVVRGRDFTAYRIGGAIVAALLFVALCFQVWELFDGDARTVPEVSWIAADNTPDVGGMEASEVIIARTKLLDERWRTGPSPEGEIPDLALRSGVVLNTVPIEDPSPFLTEAWATPDNEALPMIKPSDRVAGISSLPYPAAEIFERPFARDWRVGIADLVTHLGALAILGFSFLLALLLAIRGRVPIVEGRSRRCVKRFGLIERATHWMTSVSFIMLALTGITIAYGKTLLLPFGEEFLGDAGWLSTWGHMMFFPPFALGLVIMAGMWLRHNLPSRLDIEWLRRAGGMMTDSPDHPSARKFNAGQKLIFWSAVLGGGLMVATGIVLMVPFYFFGVDGMSWTMLAHATIGLMLIAIFIAHIYIGTVGMQGAIDAMWQGDVDRNWAKEHHDLWLAEIEGKQPEGTR</sequence>
<feature type="transmembrane region" description="Helical" evidence="13">
    <location>
        <begin position="345"/>
        <end position="369"/>
    </location>
</feature>
<feature type="transmembrane region" description="Helical" evidence="13">
    <location>
        <begin position="314"/>
        <end position="339"/>
    </location>
</feature>
<protein>
    <submittedName>
        <fullName evidence="15">Formate dehydrogenase subunit gamma</fullName>
    </submittedName>
</protein>
<keyword evidence="8" id="KW-0479">Metal-binding</keyword>
<dbReference type="AlphaFoldDB" id="A0A940MT40"/>
<keyword evidence="7 13" id="KW-0812">Transmembrane</keyword>
<proteinExistence type="inferred from homology"/>
<gene>
    <name evidence="15" type="ORF">J5474_18935</name>
</gene>
<keyword evidence="4" id="KW-0813">Transport</keyword>
<evidence type="ECO:0000256" key="3">
    <source>
        <dbReference type="ARBA" id="ARBA00010747"/>
    </source>
</evidence>
<comment type="cofactor">
    <cofactor evidence="1">
        <name>heme</name>
        <dbReference type="ChEBI" id="CHEBI:30413"/>
    </cofactor>
</comment>
<evidence type="ECO:0000256" key="6">
    <source>
        <dbReference type="ARBA" id="ARBA00022617"/>
    </source>
</evidence>
<evidence type="ECO:0000256" key="9">
    <source>
        <dbReference type="ARBA" id="ARBA00022982"/>
    </source>
</evidence>
<evidence type="ECO:0000256" key="10">
    <source>
        <dbReference type="ARBA" id="ARBA00022989"/>
    </source>
</evidence>
<accession>A0A940MT40</accession>
<reference evidence="15" key="1">
    <citation type="submission" date="2021-03" db="EMBL/GenBank/DDBJ databases">
        <title>Sagittula salina sp. nov. strain M10.9X isolated from the marine waste.</title>
        <authorList>
            <person name="Satari L."/>
            <person name="Molina-Menor E."/>
            <person name="Vidal-Verdu A."/>
            <person name="Pascual J."/>
            <person name="Pereto J."/>
            <person name="Porcar M."/>
        </authorList>
    </citation>
    <scope>NUCLEOTIDE SEQUENCE</scope>
    <source>
        <strain evidence="15">M10.9X</strain>
    </source>
</reference>
<feature type="domain" description="Cytochrome b561 bacterial/Ni-hydrogenase" evidence="14">
    <location>
        <begin position="205"/>
        <end position="384"/>
    </location>
</feature>
<feature type="transmembrane region" description="Helical" evidence="13">
    <location>
        <begin position="21"/>
        <end position="39"/>
    </location>
</feature>
<evidence type="ECO:0000259" key="14">
    <source>
        <dbReference type="Pfam" id="PF01292"/>
    </source>
</evidence>
<evidence type="ECO:0000313" key="16">
    <source>
        <dbReference type="Proteomes" id="UP000675940"/>
    </source>
</evidence>
<evidence type="ECO:0000256" key="5">
    <source>
        <dbReference type="ARBA" id="ARBA00022475"/>
    </source>
</evidence>
<dbReference type="GO" id="GO:0009055">
    <property type="term" value="F:electron transfer activity"/>
    <property type="evidence" value="ECO:0007669"/>
    <property type="project" value="InterPro"/>
</dbReference>
<dbReference type="RefSeq" id="WP_209363008.1">
    <property type="nucleotide sequence ID" value="NZ_JAGISH010000014.1"/>
</dbReference>
<keyword evidence="10 13" id="KW-1133">Transmembrane helix</keyword>
<evidence type="ECO:0000256" key="12">
    <source>
        <dbReference type="ARBA" id="ARBA00023136"/>
    </source>
</evidence>
<dbReference type="InterPro" id="IPR011577">
    <property type="entry name" value="Cyt_b561_bac/Ni-Hgenase"/>
</dbReference>
<evidence type="ECO:0000256" key="1">
    <source>
        <dbReference type="ARBA" id="ARBA00001971"/>
    </source>
</evidence>
<dbReference type="GO" id="GO:0036397">
    <property type="term" value="F:formate dehydrogenase (quinone) activity"/>
    <property type="evidence" value="ECO:0007669"/>
    <property type="project" value="TreeGrafter"/>
</dbReference>
<organism evidence="15 16">
    <name type="scientific">Sagittula salina</name>
    <dbReference type="NCBI Taxonomy" id="2820268"/>
    <lineage>
        <taxon>Bacteria</taxon>
        <taxon>Pseudomonadati</taxon>
        <taxon>Pseudomonadota</taxon>
        <taxon>Alphaproteobacteria</taxon>
        <taxon>Rhodobacterales</taxon>
        <taxon>Roseobacteraceae</taxon>
        <taxon>Sagittula</taxon>
    </lineage>
</organism>
<dbReference type="Gene3D" id="1.20.950.20">
    <property type="entry name" value="Transmembrane di-heme cytochromes, Chain C"/>
    <property type="match status" value="1"/>
</dbReference>
<evidence type="ECO:0000256" key="4">
    <source>
        <dbReference type="ARBA" id="ARBA00022448"/>
    </source>
</evidence>
<dbReference type="GO" id="GO:0009326">
    <property type="term" value="C:formate dehydrogenase complex"/>
    <property type="evidence" value="ECO:0007669"/>
    <property type="project" value="InterPro"/>
</dbReference>
<keyword evidence="6" id="KW-0349">Heme</keyword>
<dbReference type="PANTHER" id="PTHR30074">
    <property type="entry name" value="FORMATE DEHYDROGENASE, NITRATE-INDUCIBLE, CYTOCHROME B556 FDN SUBUNIT"/>
    <property type="match status" value="1"/>
</dbReference>
<evidence type="ECO:0000313" key="15">
    <source>
        <dbReference type="EMBL" id="MBP0484552.1"/>
    </source>
</evidence>
<dbReference type="InterPro" id="IPR016174">
    <property type="entry name" value="Di-haem_cyt_TM"/>
</dbReference>
<keyword evidence="5" id="KW-1003">Cell membrane</keyword>
<name>A0A940MT40_9RHOB</name>
<dbReference type="Pfam" id="PF01292">
    <property type="entry name" value="Ni_hydr_CYTB"/>
    <property type="match status" value="1"/>
</dbReference>
<keyword evidence="12 13" id="KW-0472">Membrane</keyword>
<keyword evidence="16" id="KW-1185">Reference proteome</keyword>
<dbReference type="GO" id="GO:0009061">
    <property type="term" value="P:anaerobic respiration"/>
    <property type="evidence" value="ECO:0007669"/>
    <property type="project" value="TreeGrafter"/>
</dbReference>
<dbReference type="NCBIfam" id="TIGR01583">
    <property type="entry name" value="formate-DH-gamm"/>
    <property type="match status" value="1"/>
</dbReference>
<keyword evidence="11" id="KW-0408">Iron</keyword>
<evidence type="ECO:0000256" key="7">
    <source>
        <dbReference type="ARBA" id="ARBA00022692"/>
    </source>
</evidence>
<dbReference type="GO" id="GO:0005886">
    <property type="term" value="C:plasma membrane"/>
    <property type="evidence" value="ECO:0007669"/>
    <property type="project" value="UniProtKB-SubCell"/>
</dbReference>
<dbReference type="EMBL" id="JAGISH010000014">
    <property type="protein sequence ID" value="MBP0484552.1"/>
    <property type="molecule type" value="Genomic_DNA"/>
</dbReference>
<keyword evidence="9" id="KW-0249">Electron transport</keyword>
<feature type="transmembrane region" description="Helical" evidence="13">
    <location>
        <begin position="213"/>
        <end position="234"/>
    </location>
</feature>
<dbReference type="GO" id="GO:0022904">
    <property type="term" value="P:respiratory electron transport chain"/>
    <property type="evidence" value="ECO:0007669"/>
    <property type="project" value="InterPro"/>
</dbReference>
<comment type="caution">
    <text evidence="15">The sequence shown here is derived from an EMBL/GenBank/DDBJ whole genome shotgun (WGS) entry which is preliminary data.</text>
</comment>